<name>A0A6J7JBX1_9ZZZZ</name>
<evidence type="ECO:0000313" key="2">
    <source>
        <dbReference type="EMBL" id="CAB4940763.1"/>
    </source>
</evidence>
<organism evidence="2">
    <name type="scientific">freshwater metagenome</name>
    <dbReference type="NCBI Taxonomy" id="449393"/>
    <lineage>
        <taxon>unclassified sequences</taxon>
        <taxon>metagenomes</taxon>
        <taxon>ecological metagenomes</taxon>
    </lineage>
</organism>
<feature type="region of interest" description="Disordered" evidence="1">
    <location>
        <begin position="81"/>
        <end position="120"/>
    </location>
</feature>
<sequence length="120" mass="12485">MFALPPLAGLAAVRPRARRPVAGLLLAAPMAEWARAWRAGRTAGLDPVRWAVCRLADDVAYGSGVWAGAVRSREPRAVLPTVVRDRAGAAPGGGRTGARDGRTDDRDVTGHAPGPARTAT</sequence>
<proteinExistence type="predicted"/>
<feature type="compositionally biased region" description="Basic and acidic residues" evidence="1">
    <location>
        <begin position="97"/>
        <end position="109"/>
    </location>
</feature>
<protein>
    <submittedName>
        <fullName evidence="2">Unannotated protein</fullName>
    </submittedName>
</protein>
<accession>A0A6J7JBX1</accession>
<dbReference type="AlphaFoldDB" id="A0A6J7JBX1"/>
<reference evidence="2" key="1">
    <citation type="submission" date="2020-05" db="EMBL/GenBank/DDBJ databases">
        <authorList>
            <person name="Chiriac C."/>
            <person name="Salcher M."/>
            <person name="Ghai R."/>
            <person name="Kavagutti S V."/>
        </authorList>
    </citation>
    <scope>NUCLEOTIDE SEQUENCE</scope>
</reference>
<evidence type="ECO:0000256" key="1">
    <source>
        <dbReference type="SAM" id="MobiDB-lite"/>
    </source>
</evidence>
<gene>
    <name evidence="2" type="ORF">UFOPK3564_02935</name>
</gene>
<dbReference type="EMBL" id="CAFBMK010000241">
    <property type="protein sequence ID" value="CAB4940763.1"/>
    <property type="molecule type" value="Genomic_DNA"/>
</dbReference>